<dbReference type="PANTHER" id="PTHR43280">
    <property type="entry name" value="ARAC-FAMILY TRANSCRIPTIONAL REGULATOR"/>
    <property type="match status" value="1"/>
</dbReference>
<dbReference type="AlphaFoldDB" id="A0A644VR55"/>
<feature type="transmembrane region" description="Helical" evidence="4">
    <location>
        <begin position="51"/>
        <end position="70"/>
    </location>
</feature>
<keyword evidence="1" id="KW-0805">Transcription regulation</keyword>
<organism evidence="6">
    <name type="scientific">bioreactor metagenome</name>
    <dbReference type="NCBI Taxonomy" id="1076179"/>
    <lineage>
        <taxon>unclassified sequences</taxon>
        <taxon>metagenomes</taxon>
        <taxon>ecological metagenomes</taxon>
    </lineage>
</organism>
<sequence>MLRVHFHSNNLLKALFKYKRVVIYSLILMLVGAGHYFFMQIPFELFRSVRWSVISMLCCLCLGGSFLLIARRNGSRARALFAFVMFMVGLTNLLSLIKGLTTGYAGVVEYKFLSLPMLVYGSVYAYIFLLYPIEAFRPGWLTLKRAILLSLSTVVIPGIYLLLVKLQQEPMPAIDNRAALSREFWNINVWVPLLILAYPVFGLTIMLRYRKNYMKWCENNYASLENIDIKWLEDYIFSNFVITLSCYVVVLSDNVRSVLMHNIIFLVFFLYGFYRVLFQKSPYPEGYFKESMNEMDAEIREAMHIGETCPGEDGRMEMIPVEETDTNSRYLFADKLPEYKNKLEQWMQTEKPYLRKDFKLTDAMEILPLNRSYLSRLFNEGYGETFYQFVMRYRIAESKHLLLSRPDLNIACIADLSGFSSPPVFSRAFLQETNYTPMQWREQNIRN</sequence>
<feature type="domain" description="HTH araC/xylS-type" evidence="5">
    <location>
        <begin position="341"/>
        <end position="443"/>
    </location>
</feature>
<evidence type="ECO:0000256" key="3">
    <source>
        <dbReference type="ARBA" id="ARBA00023163"/>
    </source>
</evidence>
<dbReference type="PANTHER" id="PTHR43280:SF29">
    <property type="entry name" value="ARAC-FAMILY TRANSCRIPTIONAL REGULATOR"/>
    <property type="match status" value="1"/>
</dbReference>
<keyword evidence="4" id="KW-1133">Transmembrane helix</keyword>
<feature type="transmembrane region" description="Helical" evidence="4">
    <location>
        <begin position="146"/>
        <end position="164"/>
    </location>
</feature>
<dbReference type="PROSITE" id="PS01124">
    <property type="entry name" value="HTH_ARAC_FAMILY_2"/>
    <property type="match status" value="1"/>
</dbReference>
<evidence type="ECO:0000256" key="2">
    <source>
        <dbReference type="ARBA" id="ARBA00023125"/>
    </source>
</evidence>
<dbReference type="Pfam" id="PF12833">
    <property type="entry name" value="HTH_18"/>
    <property type="match status" value="1"/>
</dbReference>
<accession>A0A644VR55</accession>
<dbReference type="InterPro" id="IPR018060">
    <property type="entry name" value="HTH_AraC"/>
</dbReference>
<comment type="caution">
    <text evidence="6">The sequence shown here is derived from an EMBL/GenBank/DDBJ whole genome shotgun (WGS) entry which is preliminary data.</text>
</comment>
<evidence type="ECO:0000259" key="5">
    <source>
        <dbReference type="PROSITE" id="PS01124"/>
    </source>
</evidence>
<keyword evidence="3" id="KW-0804">Transcription</keyword>
<dbReference type="SUPFAM" id="SSF46689">
    <property type="entry name" value="Homeodomain-like"/>
    <property type="match status" value="1"/>
</dbReference>
<evidence type="ECO:0000256" key="1">
    <source>
        <dbReference type="ARBA" id="ARBA00023015"/>
    </source>
</evidence>
<dbReference type="PROSITE" id="PS00041">
    <property type="entry name" value="HTH_ARAC_FAMILY_1"/>
    <property type="match status" value="1"/>
</dbReference>
<name>A0A644VR55_9ZZZZ</name>
<protein>
    <submittedName>
        <fullName evidence="6">HTH-type transcriptional activator RhaR</fullName>
    </submittedName>
</protein>
<dbReference type="InterPro" id="IPR018062">
    <property type="entry name" value="HTH_AraC-typ_CS"/>
</dbReference>
<evidence type="ECO:0000313" key="6">
    <source>
        <dbReference type="EMBL" id="MPL93868.1"/>
    </source>
</evidence>
<dbReference type="EMBL" id="VSSQ01000406">
    <property type="protein sequence ID" value="MPL93868.1"/>
    <property type="molecule type" value="Genomic_DNA"/>
</dbReference>
<dbReference type="Gene3D" id="1.10.10.60">
    <property type="entry name" value="Homeodomain-like"/>
    <property type="match status" value="2"/>
</dbReference>
<feature type="transmembrane region" description="Helical" evidence="4">
    <location>
        <begin position="77"/>
        <end position="97"/>
    </location>
</feature>
<feature type="transmembrane region" description="Helical" evidence="4">
    <location>
        <begin position="258"/>
        <end position="278"/>
    </location>
</feature>
<proteinExistence type="predicted"/>
<feature type="transmembrane region" description="Helical" evidence="4">
    <location>
        <begin position="117"/>
        <end position="134"/>
    </location>
</feature>
<evidence type="ECO:0000256" key="4">
    <source>
        <dbReference type="SAM" id="Phobius"/>
    </source>
</evidence>
<keyword evidence="2" id="KW-0238">DNA-binding</keyword>
<dbReference type="InterPro" id="IPR009057">
    <property type="entry name" value="Homeodomain-like_sf"/>
</dbReference>
<feature type="transmembrane region" description="Helical" evidence="4">
    <location>
        <begin position="184"/>
        <end position="207"/>
    </location>
</feature>
<reference evidence="6" key="1">
    <citation type="submission" date="2019-08" db="EMBL/GenBank/DDBJ databases">
        <authorList>
            <person name="Kucharzyk K."/>
            <person name="Murdoch R.W."/>
            <person name="Higgins S."/>
            <person name="Loffler F."/>
        </authorList>
    </citation>
    <scope>NUCLEOTIDE SEQUENCE</scope>
</reference>
<gene>
    <name evidence="6" type="primary">rhaR_29</name>
    <name evidence="6" type="ORF">SDC9_40016</name>
</gene>
<keyword evidence="4" id="KW-0812">Transmembrane</keyword>
<keyword evidence="4" id="KW-0472">Membrane</keyword>
<feature type="transmembrane region" description="Helical" evidence="4">
    <location>
        <begin position="21"/>
        <end position="39"/>
    </location>
</feature>
<dbReference type="GO" id="GO:0043565">
    <property type="term" value="F:sequence-specific DNA binding"/>
    <property type="evidence" value="ECO:0007669"/>
    <property type="project" value="InterPro"/>
</dbReference>
<feature type="transmembrane region" description="Helical" evidence="4">
    <location>
        <begin position="235"/>
        <end position="252"/>
    </location>
</feature>
<dbReference type="SMART" id="SM00342">
    <property type="entry name" value="HTH_ARAC"/>
    <property type="match status" value="1"/>
</dbReference>
<dbReference type="GO" id="GO:0003700">
    <property type="term" value="F:DNA-binding transcription factor activity"/>
    <property type="evidence" value="ECO:0007669"/>
    <property type="project" value="InterPro"/>
</dbReference>